<dbReference type="PROSITE" id="PS00061">
    <property type="entry name" value="ADH_SHORT"/>
    <property type="match status" value="1"/>
</dbReference>
<comment type="caution">
    <text evidence="9">The sequence shown here is derived from an EMBL/GenBank/DDBJ whole genome shotgun (WGS) entry which is preliminary data.</text>
</comment>
<dbReference type="InterPro" id="IPR036291">
    <property type="entry name" value="NAD(P)-bd_dom_sf"/>
</dbReference>
<comment type="catalytic activity">
    <reaction evidence="8">
        <text>(S)-acetoin + NAD(+) = diacetyl + NADH + H(+)</text>
        <dbReference type="Rhea" id="RHEA:27286"/>
        <dbReference type="ChEBI" id="CHEBI:15378"/>
        <dbReference type="ChEBI" id="CHEBI:15687"/>
        <dbReference type="ChEBI" id="CHEBI:16583"/>
        <dbReference type="ChEBI" id="CHEBI:57540"/>
        <dbReference type="ChEBI" id="CHEBI:57945"/>
        <dbReference type="EC" id="1.1.1.304"/>
    </reaction>
</comment>
<comment type="function">
    <text evidence="1">Catalyzes the irreversible reduction of 2,3-butanediol to (S)-acetoin in the presence of NADH.</text>
</comment>
<accession>A0A4R6BB10</accession>
<dbReference type="FunFam" id="3.40.50.720:FF:000084">
    <property type="entry name" value="Short-chain dehydrogenase reductase"/>
    <property type="match status" value="1"/>
</dbReference>
<dbReference type="OrthoDB" id="9803333at2"/>
<reference evidence="9 10" key="1">
    <citation type="submission" date="2019-01" db="EMBL/GenBank/DDBJ databases">
        <title>Draft genome sequences of the type strains of six Macrococcus species.</title>
        <authorList>
            <person name="Mazhar S."/>
            <person name="Altermann E."/>
            <person name="Hill C."/>
            <person name="Mcauliffe O."/>
        </authorList>
    </citation>
    <scope>NUCLEOTIDE SEQUENCE [LARGE SCALE GENOMIC DNA]</scope>
    <source>
        <strain evidence="9 10">CCM4811</strain>
    </source>
</reference>
<keyword evidence="5" id="KW-0560">Oxidoreductase</keyword>
<evidence type="ECO:0000256" key="7">
    <source>
        <dbReference type="ARBA" id="ARBA00031758"/>
    </source>
</evidence>
<proteinExistence type="inferred from homology"/>
<dbReference type="Gene3D" id="3.40.50.720">
    <property type="entry name" value="NAD(P)-binding Rossmann-like Domain"/>
    <property type="match status" value="1"/>
</dbReference>
<evidence type="ECO:0000256" key="8">
    <source>
        <dbReference type="ARBA" id="ARBA00047315"/>
    </source>
</evidence>
<evidence type="ECO:0000256" key="2">
    <source>
        <dbReference type="ARBA" id="ARBA00006484"/>
    </source>
</evidence>
<dbReference type="GO" id="GO:0052588">
    <property type="term" value="F:diacetyl reductase ((S)-acetoin forming) (NAD+) activity"/>
    <property type="evidence" value="ECO:0007669"/>
    <property type="project" value="UniProtKB-EC"/>
</dbReference>
<evidence type="ECO:0000256" key="1">
    <source>
        <dbReference type="ARBA" id="ARBA00003200"/>
    </source>
</evidence>
<gene>
    <name evidence="9" type="ORF">ERX27_10030</name>
</gene>
<dbReference type="PRINTS" id="PR00080">
    <property type="entry name" value="SDRFAMILY"/>
</dbReference>
<dbReference type="SUPFAM" id="SSF51735">
    <property type="entry name" value="NAD(P)-binding Rossmann-fold domains"/>
    <property type="match status" value="1"/>
</dbReference>
<sequence length="232" mass="25387">MFKDKVVVITGGAAGIGRAAAERFRQEGAHVAVIDIQGNDYFIGDISRPEVLDQFHDKVKKDFGSIDILINNALPLRKGIDECSYEEFLYAQQVGVAAPFYLSKLFKDDFTEQGSIINITSTRADMSQSQTESYAAAKGGLTSLTHALAVSLDIRVNAIAPGWIDTTHTDFSGANNSQHPAGRVGKPEDIVEMMLFLASNKAGFITGQVFTVDGGMTKQMIYHNDQGWQYNR</sequence>
<dbReference type="InterPro" id="IPR020904">
    <property type="entry name" value="Sc_DH/Rdtase_CS"/>
</dbReference>
<comment type="similarity">
    <text evidence="2">Belongs to the short-chain dehydrogenases/reductases (SDR) family.</text>
</comment>
<dbReference type="AlphaFoldDB" id="A0A4R6BB10"/>
<evidence type="ECO:0000256" key="5">
    <source>
        <dbReference type="ARBA" id="ARBA00023002"/>
    </source>
</evidence>
<dbReference type="Proteomes" id="UP000295310">
    <property type="component" value="Unassembled WGS sequence"/>
</dbReference>
<name>A0A4R6BB10_9STAP</name>
<organism evidence="9 10">
    <name type="scientific">Macrococcus brunensis</name>
    <dbReference type="NCBI Taxonomy" id="198483"/>
    <lineage>
        <taxon>Bacteria</taxon>
        <taxon>Bacillati</taxon>
        <taxon>Bacillota</taxon>
        <taxon>Bacilli</taxon>
        <taxon>Bacillales</taxon>
        <taxon>Staphylococcaceae</taxon>
        <taxon>Macrococcus</taxon>
    </lineage>
</organism>
<dbReference type="PANTHER" id="PTHR24321:SF8">
    <property type="entry name" value="ESTRADIOL 17-BETA-DEHYDROGENASE 8-RELATED"/>
    <property type="match status" value="1"/>
</dbReference>
<evidence type="ECO:0000256" key="3">
    <source>
        <dbReference type="ARBA" id="ARBA00012848"/>
    </source>
</evidence>
<keyword evidence="10" id="KW-1185">Reference proteome</keyword>
<evidence type="ECO:0000313" key="10">
    <source>
        <dbReference type="Proteomes" id="UP000295310"/>
    </source>
</evidence>
<evidence type="ECO:0000256" key="6">
    <source>
        <dbReference type="ARBA" id="ARBA00029989"/>
    </source>
</evidence>
<dbReference type="EMBL" id="SCWA01000022">
    <property type="protein sequence ID" value="TDL94150.1"/>
    <property type="molecule type" value="Genomic_DNA"/>
</dbReference>
<dbReference type="RefSeq" id="WP_133432692.1">
    <property type="nucleotide sequence ID" value="NZ_SCWA01000022.1"/>
</dbReference>
<protein>
    <recommendedName>
        <fullName evidence="4">Diacetyl reductase [(S)-acetoin forming]</fullName>
        <ecNumber evidence="3">1.1.1.304</ecNumber>
    </recommendedName>
    <alternativeName>
        <fullName evidence="6">Acetoin(diacetyl) reductase</fullName>
    </alternativeName>
    <alternativeName>
        <fullName evidence="7">Meso-2,3-butanediol dehydrogenase</fullName>
    </alternativeName>
</protein>
<evidence type="ECO:0000256" key="4">
    <source>
        <dbReference type="ARBA" id="ARBA00016110"/>
    </source>
</evidence>
<dbReference type="EC" id="1.1.1.304" evidence="3"/>
<dbReference type="PANTHER" id="PTHR24321">
    <property type="entry name" value="DEHYDROGENASES, SHORT CHAIN"/>
    <property type="match status" value="1"/>
</dbReference>
<evidence type="ECO:0000313" key="9">
    <source>
        <dbReference type="EMBL" id="TDL94150.1"/>
    </source>
</evidence>
<dbReference type="InterPro" id="IPR002347">
    <property type="entry name" value="SDR_fam"/>
</dbReference>
<dbReference type="PRINTS" id="PR00081">
    <property type="entry name" value="GDHRDH"/>
</dbReference>
<dbReference type="Pfam" id="PF13561">
    <property type="entry name" value="adh_short_C2"/>
    <property type="match status" value="1"/>
</dbReference>
<dbReference type="GO" id="GO:0008206">
    <property type="term" value="P:bile acid metabolic process"/>
    <property type="evidence" value="ECO:0007669"/>
    <property type="project" value="UniProtKB-ARBA"/>
</dbReference>